<comment type="caution">
    <text evidence="2">The sequence shown here is derived from an EMBL/GenBank/DDBJ whole genome shotgun (WGS) entry which is preliminary data.</text>
</comment>
<evidence type="ECO:0000313" key="2">
    <source>
        <dbReference type="EMBL" id="KAJ8319434.1"/>
    </source>
</evidence>
<keyword evidence="3" id="KW-1185">Reference proteome</keyword>
<evidence type="ECO:0000313" key="3">
    <source>
        <dbReference type="Proteomes" id="UP001217089"/>
    </source>
</evidence>
<dbReference type="PANTHER" id="PTHR17085">
    <property type="entry name" value="NUCLEAR RECEPTOR COACTIVATOR 4"/>
    <property type="match status" value="1"/>
</dbReference>
<proteinExistence type="predicted"/>
<accession>A0ABQ9FQ96</accession>
<dbReference type="Proteomes" id="UP001217089">
    <property type="component" value="Unassembled WGS sequence"/>
</dbReference>
<dbReference type="PANTHER" id="PTHR17085:SF3">
    <property type="entry name" value="NUCLEAR RECEPTOR COACTIVATOR 4"/>
    <property type="match status" value="1"/>
</dbReference>
<dbReference type="Pfam" id="PF12489">
    <property type="entry name" value="ARA70"/>
    <property type="match status" value="1"/>
</dbReference>
<reference evidence="2 3" key="1">
    <citation type="submission" date="2022-12" db="EMBL/GenBank/DDBJ databases">
        <title>Chromosome-level genome of Tegillarca granosa.</title>
        <authorList>
            <person name="Kim J."/>
        </authorList>
    </citation>
    <scope>NUCLEOTIDE SEQUENCE [LARGE SCALE GENOMIC DNA]</scope>
    <source>
        <strain evidence="2">Teg-2019</strain>
        <tissue evidence="2">Adductor muscle</tissue>
    </source>
</reference>
<sequence>MDEMSENVCKLESAIQQINNVKRNLNKNSSEVKSQIRTSISRLLEALRNREVWLLNQVDLLVSAKEEVLHHQQAELNKKLGVIQSSQGTERFELGDLKPEETPFIDFRADSSLLREQIVNYGKVDVTGVPPKSVFVSPGNPSSSLPRHFEEYEDADHHILYKTIEEVSRTKSADSCVYVSVPKLSTRTEDWLAKTKPSTSTTATSKFSFTPFSDDTKDWLLNPGIANNNSQVVTSTTCLSGSLMSTKAIPSVHSAPSLHEIPHGSSIQSWLQQIKHNPDVEDDDDFELVENSESIGSLEDLMTDSHSGISISSSRSAPQLKLPTRNKVDDISLWLHPGDKSTDQFSKTGDLFKQFNNSDYKDTEKWLVHQETGKMERLSCIGDHCKLTTFPMEIENLGDIGCLIDKNNKWIQQSKSKAVKPEVSWLCKASEQCMKIQDCISEPKCHEDMYLQKKNITCCNFSNIFEHSVTDQSKWIINESKNVQPTTCLNGTDFHITKTDLSGWLKTDQSACTGNRDTGGLPFSSRMFKQVHNNDDDKNAWLQLNQLQTTPDPTTKTEMSSLFTKFLSLQDKCDTKTWLETEKNTNIDCDKSSVDFVFEEKTNKEKWLFKSANQEQKDSGGIWFQADLEIEEIA</sequence>
<dbReference type="InterPro" id="IPR022174">
    <property type="entry name" value="NCOA4_N"/>
</dbReference>
<dbReference type="EMBL" id="JARBDR010000214">
    <property type="protein sequence ID" value="KAJ8319434.1"/>
    <property type="molecule type" value="Genomic_DNA"/>
</dbReference>
<organism evidence="2 3">
    <name type="scientific">Tegillarca granosa</name>
    <name type="common">Malaysian cockle</name>
    <name type="synonym">Anadara granosa</name>
    <dbReference type="NCBI Taxonomy" id="220873"/>
    <lineage>
        <taxon>Eukaryota</taxon>
        <taxon>Metazoa</taxon>
        <taxon>Spiralia</taxon>
        <taxon>Lophotrochozoa</taxon>
        <taxon>Mollusca</taxon>
        <taxon>Bivalvia</taxon>
        <taxon>Autobranchia</taxon>
        <taxon>Pteriomorphia</taxon>
        <taxon>Arcoida</taxon>
        <taxon>Arcoidea</taxon>
        <taxon>Arcidae</taxon>
        <taxon>Tegillarca</taxon>
    </lineage>
</organism>
<evidence type="ECO:0000259" key="1">
    <source>
        <dbReference type="Pfam" id="PF12489"/>
    </source>
</evidence>
<gene>
    <name evidence="2" type="ORF">KUTeg_004525</name>
</gene>
<feature type="domain" description="Nuclear receptor coactivator 4 N-terminal" evidence="1">
    <location>
        <begin position="24"/>
        <end position="81"/>
    </location>
</feature>
<protein>
    <recommendedName>
        <fullName evidence="1">Nuclear receptor coactivator 4 N-terminal domain-containing protein</fullName>
    </recommendedName>
</protein>
<name>A0ABQ9FQ96_TEGGR</name>
<dbReference type="InterPro" id="IPR039947">
    <property type="entry name" value="NCoA-4"/>
</dbReference>